<reference evidence="2" key="1">
    <citation type="submission" date="2020-11" db="EMBL/GenBank/DDBJ databases">
        <authorList>
            <consortium name="DOE Joint Genome Institute"/>
            <person name="Ahrendt S."/>
            <person name="Riley R."/>
            <person name="Andreopoulos W."/>
            <person name="LaButti K."/>
            <person name="Pangilinan J."/>
            <person name="Ruiz-duenas F.J."/>
            <person name="Barrasa J.M."/>
            <person name="Sanchez-Garcia M."/>
            <person name="Camarero S."/>
            <person name="Miyauchi S."/>
            <person name="Serrano A."/>
            <person name="Linde D."/>
            <person name="Babiker R."/>
            <person name="Drula E."/>
            <person name="Ayuso-Fernandez I."/>
            <person name="Pacheco R."/>
            <person name="Padilla G."/>
            <person name="Ferreira P."/>
            <person name="Barriuso J."/>
            <person name="Kellner H."/>
            <person name="Castanera R."/>
            <person name="Alfaro M."/>
            <person name="Ramirez L."/>
            <person name="Pisabarro A.G."/>
            <person name="Kuo A."/>
            <person name="Tritt A."/>
            <person name="Lipzen A."/>
            <person name="He G."/>
            <person name="Yan M."/>
            <person name="Ng V."/>
            <person name="Cullen D."/>
            <person name="Martin F."/>
            <person name="Rosso M.-N."/>
            <person name="Henrissat B."/>
            <person name="Hibbett D."/>
            <person name="Martinez A.T."/>
            <person name="Grigoriev I.V."/>
        </authorList>
    </citation>
    <scope>NUCLEOTIDE SEQUENCE</scope>
    <source>
        <strain evidence="2">AH 44721</strain>
    </source>
</reference>
<evidence type="ECO:0000313" key="2">
    <source>
        <dbReference type="EMBL" id="KAF8914289.1"/>
    </source>
</evidence>
<dbReference type="EMBL" id="JADNYJ010000001">
    <property type="protein sequence ID" value="KAF8914289.1"/>
    <property type="molecule type" value="Genomic_DNA"/>
</dbReference>
<evidence type="ECO:0000256" key="1">
    <source>
        <dbReference type="SAM" id="MobiDB-lite"/>
    </source>
</evidence>
<feature type="region of interest" description="Disordered" evidence="1">
    <location>
        <begin position="207"/>
        <end position="259"/>
    </location>
</feature>
<feature type="compositionally biased region" description="Basic residues" evidence="1">
    <location>
        <begin position="102"/>
        <end position="115"/>
    </location>
</feature>
<feature type="compositionally biased region" description="Low complexity" evidence="1">
    <location>
        <begin position="596"/>
        <end position="607"/>
    </location>
</feature>
<sequence>MSNLHFKYPTATSPTRKTHRKRISALRLSSDTTTSLPEYISTAGWNHQSQRPSSLGEEEEDKPPDYPDSAEEADEDTDTDNNAVYLPPVASPSLRPQAASPRRSKRFPPVQRRRPSAQQPAESSGDPYLDSLLERSVNALEMSNTLLQSSISTQTSLSAILANDSPADMTLEARAIGLSSKIRDTWDVRETWAQDLEEISRDVEGLFIEAPNKSSPSPMSRRRSPRSIHSVQGSVSSSLPSGGSTSMHRSRRRPSLELRRPLAITDIEVSDESGLPRLHYSQQSRENLVSPPPRALTQYVASDSGRRCHPSSFYDRPSLSNSPLSYSRVEAVLDVASSSTTSLLSTQSVTSPSLPPKLTDKPLEPSTPAYNMLSSFVTHRTPSSGSNTPSTSFTSSFMPRRRDSSKASSSTERSSGIVRRRSSPSPTPLKSPDMAHKQDLNQAPKRGISPLAAAVRPMTPPVEESSSSSDGYVAKRTVQMSEPALQTSRSTSLNGRKLRPPAFMPRTPVSVAEAGTSTTTASISRLFTKGKHSSSTRSPSPPRQSAMKRSAPPSALHSPSLSVSNSMSSAAPSPTATSLSIPDLVNKVLRGGVRAGTPSSSGQSTPSKRISFAELPESYASTRPPSSRFNKTTRKRKGKGKLVDVTGNGYGSEGNDDLLGGGSGGWWGGWLNPGGSGLHGLGASLARQEEKMEDRMTRSWGGRLNAGFGGGLDEWAV</sequence>
<feature type="region of interest" description="Disordered" evidence="1">
    <location>
        <begin position="592"/>
        <end position="648"/>
    </location>
</feature>
<accession>A0A9P5P554</accession>
<feature type="compositionally biased region" description="Polar residues" evidence="1">
    <location>
        <begin position="478"/>
        <end position="494"/>
    </location>
</feature>
<feature type="compositionally biased region" description="Low complexity" evidence="1">
    <location>
        <begin position="550"/>
        <end position="579"/>
    </location>
</feature>
<feature type="region of interest" description="Disordered" evidence="1">
    <location>
        <begin position="301"/>
        <end position="320"/>
    </location>
</feature>
<name>A0A9P5P554_GYMJU</name>
<feature type="compositionally biased region" description="Low complexity" evidence="1">
    <location>
        <begin position="340"/>
        <end position="352"/>
    </location>
</feature>
<feature type="compositionally biased region" description="Polar residues" evidence="1">
    <location>
        <begin position="27"/>
        <end position="36"/>
    </location>
</feature>
<dbReference type="Proteomes" id="UP000724874">
    <property type="component" value="Unassembled WGS sequence"/>
</dbReference>
<dbReference type="AlphaFoldDB" id="A0A9P5P554"/>
<feature type="compositionally biased region" description="Low complexity" evidence="1">
    <location>
        <begin position="380"/>
        <end position="398"/>
    </location>
</feature>
<feature type="compositionally biased region" description="Acidic residues" evidence="1">
    <location>
        <begin position="56"/>
        <end position="79"/>
    </location>
</feature>
<protein>
    <submittedName>
        <fullName evidence="2">Uncharacterized protein</fullName>
    </submittedName>
</protein>
<proteinExistence type="predicted"/>
<feature type="compositionally biased region" description="Polar residues" evidence="1">
    <location>
        <begin position="43"/>
        <end position="53"/>
    </location>
</feature>
<organism evidence="2 3">
    <name type="scientific">Gymnopilus junonius</name>
    <name type="common">Spectacular rustgill mushroom</name>
    <name type="synonym">Gymnopilus spectabilis subsp. junonius</name>
    <dbReference type="NCBI Taxonomy" id="109634"/>
    <lineage>
        <taxon>Eukaryota</taxon>
        <taxon>Fungi</taxon>
        <taxon>Dikarya</taxon>
        <taxon>Basidiomycota</taxon>
        <taxon>Agaricomycotina</taxon>
        <taxon>Agaricomycetes</taxon>
        <taxon>Agaricomycetidae</taxon>
        <taxon>Agaricales</taxon>
        <taxon>Agaricineae</taxon>
        <taxon>Hymenogastraceae</taxon>
        <taxon>Gymnopilus</taxon>
    </lineage>
</organism>
<gene>
    <name evidence="2" type="ORF">CPB84DRAFT_1758886</name>
</gene>
<feature type="region of interest" description="Disordered" evidence="1">
    <location>
        <begin position="1"/>
        <end position="129"/>
    </location>
</feature>
<feature type="region of interest" description="Disordered" evidence="1">
    <location>
        <begin position="340"/>
        <end position="435"/>
    </location>
</feature>
<feature type="region of interest" description="Disordered" evidence="1">
    <location>
        <begin position="478"/>
        <end position="579"/>
    </location>
</feature>
<feature type="compositionally biased region" description="Polar residues" evidence="1">
    <location>
        <begin position="368"/>
        <end position="378"/>
    </location>
</feature>
<feature type="compositionally biased region" description="Low complexity" evidence="1">
    <location>
        <begin position="227"/>
        <end position="246"/>
    </location>
</feature>
<feature type="compositionally biased region" description="Polar residues" evidence="1">
    <location>
        <begin position="619"/>
        <end position="630"/>
    </location>
</feature>
<keyword evidence="3" id="KW-1185">Reference proteome</keyword>
<feature type="compositionally biased region" description="Basic residues" evidence="1">
    <location>
        <begin position="631"/>
        <end position="640"/>
    </location>
</feature>
<feature type="compositionally biased region" description="Polar residues" evidence="1">
    <location>
        <begin position="515"/>
        <end position="525"/>
    </location>
</feature>
<evidence type="ECO:0000313" key="3">
    <source>
        <dbReference type="Proteomes" id="UP000724874"/>
    </source>
</evidence>
<feature type="compositionally biased region" description="Low complexity" evidence="1">
    <location>
        <begin position="406"/>
        <end position="415"/>
    </location>
</feature>
<comment type="caution">
    <text evidence="2">The sequence shown here is derived from an EMBL/GenBank/DDBJ whole genome shotgun (WGS) entry which is preliminary data.</text>
</comment>
<dbReference type="OrthoDB" id="3254377at2759"/>